<dbReference type="GO" id="GO:0005975">
    <property type="term" value="P:carbohydrate metabolic process"/>
    <property type="evidence" value="ECO:0007669"/>
    <property type="project" value="InterPro"/>
</dbReference>
<feature type="domain" description="Glycosyl hydrolase family 13 catalytic" evidence="1">
    <location>
        <begin position="89"/>
        <end position="312"/>
    </location>
</feature>
<accession>A0A6L5XQS2</accession>
<dbReference type="SUPFAM" id="SSF51445">
    <property type="entry name" value="(Trans)glycosidases"/>
    <property type="match status" value="1"/>
</dbReference>
<comment type="caution">
    <text evidence="2">The sequence shown here is derived from an EMBL/GenBank/DDBJ whole genome shotgun (WGS) entry which is preliminary data.</text>
</comment>
<dbReference type="Proteomes" id="UP000477488">
    <property type="component" value="Unassembled WGS sequence"/>
</dbReference>
<dbReference type="Pfam" id="PF00128">
    <property type="entry name" value="Alpha-amylase"/>
    <property type="match status" value="1"/>
</dbReference>
<evidence type="ECO:0000313" key="2">
    <source>
        <dbReference type="EMBL" id="MSS29181.1"/>
    </source>
</evidence>
<gene>
    <name evidence="2" type="ORF">FYJ44_14410</name>
</gene>
<dbReference type="AlphaFoldDB" id="A0A6L5XQS2"/>
<sequence length="325" mass="36908">MASLADGKDHMYYYIVDGSTQVGDPYGRLILDPWNDGLIPSDVFPDTPAYPSAKIANVPVAVYNSAREDYDWNVTSFKGVKQSDLIIYELLLRDFTGTEGQAKGDGTVAKAMEKLDYLKELGVNAIELLPITEFSGNNSWGYNPNFYFAPDKAYGTPEAYKAFIDGAHERGMAVILDMVFNQSDSQHPWYNMYRQTAPERFFNGSAPHSYNVFNDWNQDYKLMFRQWCDALDYWLTEYKVDGFRFDLVKGLGDSDSYGIAYDAATNTYATPNETATNEYNATRVARMKALRDHIILTRPDVYFINEDLAGAQEETEMAEDGEINW</sequence>
<keyword evidence="3" id="KW-1185">Reference proteome</keyword>
<reference evidence="2 3" key="1">
    <citation type="submission" date="2019-09" db="EMBL/GenBank/DDBJ databases">
        <title>In-depth cultivation of the pig gut microbiome towards novel bacterial diversity and tailored functional studies.</title>
        <authorList>
            <person name="Wylensek D."/>
            <person name="Hitch T.C.A."/>
            <person name="Clavel T."/>
        </authorList>
    </citation>
    <scope>NUCLEOTIDE SEQUENCE [LARGE SCALE GENOMIC DNA]</scope>
    <source>
        <strain evidence="2 3">PG-178-WT-4</strain>
    </source>
</reference>
<name>A0A6L5XQS2_9BACT</name>
<dbReference type="InterPro" id="IPR006047">
    <property type="entry name" value="GH13_cat_dom"/>
</dbReference>
<dbReference type="PANTHER" id="PTHR43002">
    <property type="entry name" value="GLYCOGEN DEBRANCHING ENZYME"/>
    <property type="match status" value="1"/>
</dbReference>
<proteinExistence type="predicted"/>
<evidence type="ECO:0000259" key="1">
    <source>
        <dbReference type="SMART" id="SM00642"/>
    </source>
</evidence>
<dbReference type="Gene3D" id="3.20.20.80">
    <property type="entry name" value="Glycosidases"/>
    <property type="match status" value="1"/>
</dbReference>
<organism evidence="2 3">
    <name type="scientific">Desulfovibrio porci</name>
    <dbReference type="NCBI Taxonomy" id="2605782"/>
    <lineage>
        <taxon>Bacteria</taxon>
        <taxon>Pseudomonadati</taxon>
        <taxon>Thermodesulfobacteriota</taxon>
        <taxon>Desulfovibrionia</taxon>
        <taxon>Desulfovibrionales</taxon>
        <taxon>Desulfovibrionaceae</taxon>
        <taxon>Desulfovibrio</taxon>
    </lineage>
</organism>
<feature type="non-terminal residue" evidence="2">
    <location>
        <position position="325"/>
    </location>
</feature>
<dbReference type="SMART" id="SM00642">
    <property type="entry name" value="Aamy"/>
    <property type="match status" value="1"/>
</dbReference>
<dbReference type="EMBL" id="VUMH01000036">
    <property type="protein sequence ID" value="MSS29181.1"/>
    <property type="molecule type" value="Genomic_DNA"/>
</dbReference>
<evidence type="ECO:0000313" key="3">
    <source>
        <dbReference type="Proteomes" id="UP000477488"/>
    </source>
</evidence>
<protein>
    <submittedName>
        <fullName evidence="2">Alpha-amylase</fullName>
    </submittedName>
</protein>
<dbReference type="InterPro" id="IPR017853">
    <property type="entry name" value="GH"/>
</dbReference>